<dbReference type="Pfam" id="PF05278">
    <property type="entry name" value="PEARLI-4"/>
    <property type="match status" value="2"/>
</dbReference>
<organism evidence="3 4">
    <name type="scientific">Chenopodium quinoa</name>
    <name type="common">Quinoa</name>
    <dbReference type="NCBI Taxonomy" id="63459"/>
    <lineage>
        <taxon>Eukaryota</taxon>
        <taxon>Viridiplantae</taxon>
        <taxon>Streptophyta</taxon>
        <taxon>Embryophyta</taxon>
        <taxon>Tracheophyta</taxon>
        <taxon>Spermatophyta</taxon>
        <taxon>Magnoliopsida</taxon>
        <taxon>eudicotyledons</taxon>
        <taxon>Gunneridae</taxon>
        <taxon>Pentapetalae</taxon>
        <taxon>Caryophyllales</taxon>
        <taxon>Chenopodiaceae</taxon>
        <taxon>Chenopodioideae</taxon>
        <taxon>Atripliceae</taxon>
        <taxon>Chenopodium</taxon>
    </lineage>
</organism>
<evidence type="ECO:0000256" key="1">
    <source>
        <dbReference type="SAM" id="MobiDB-lite"/>
    </source>
</evidence>
<reference evidence="3" key="2">
    <citation type="submission" date="2021-03" db="UniProtKB">
        <authorList>
            <consortium name="EnsemblPlants"/>
        </authorList>
    </citation>
    <scope>IDENTIFICATION</scope>
</reference>
<feature type="region of interest" description="Disordered" evidence="1">
    <location>
        <begin position="281"/>
        <end position="341"/>
    </location>
</feature>
<dbReference type="InterPro" id="IPR051304">
    <property type="entry name" value="SCF_F-box_domain"/>
</dbReference>
<dbReference type="InterPro" id="IPR007942">
    <property type="entry name" value="PLipase-like"/>
</dbReference>
<feature type="domain" description="KIB1-4 beta-propeller" evidence="2">
    <location>
        <begin position="654"/>
        <end position="753"/>
    </location>
</feature>
<sequence length="1127" mass="126190">MKYPKHLNLFEFRVSEIGKGYLIRRTPLRIIDPHLDRNISIEGCKVVLCLNPAQKSVYATDCTAILLYSDGTLMGFRLGNKDWGYVCQSLVLRFRDVLWFKGMVYAVDDGGRLYVIDHITLHVTETVVDHRIFDGPHSFRLVESSNEVYLFVDVRKVYKLNQMQHKWDEGKSLGGKAVFLGFDCCFMVSTQNILSHGGDFVLFNESILKDSYINKSEFKEVAKGLGIYIYCFAASDGTNSQPDLFYQALCNLLWPPSSWFWQDKMLQVYSREPIESDEMLPATSNQEGAPLQKHTHKSSAPLSGPKSRKKTAEIASTSAAQDRTTGNSSNSEAREETTRILSTTEDVKHVIEQAFHLEASRVECSNTQITHSVLRAYITSMSQSNQSDNSTVKFEGLEIRSNLLPTLQKVWSKHGNLIENITIRNGDIVSRALESLASAVLILEENPVRTLTDSQADYLSSTLSDLRSMQFKVDWLVPFVEKAVELHKSKLLMDSLDKLGHCKAQVAQKKSKLLEEVAALDKLADELEEEIADSPPFHLSNRPLVPQVSSVYLITPSQPSSVSFKSWMIKVQESNPGKLRIHHPLTAKRVNKFPSTLDMNRFRVSELAQGYNFKYSDCVLKVLLCSSSSPSFVEFLVLYNKGNLGKLTGGGPTERRKRLVVDFTSGELHLVLRERLRAKKSRFTVYKFNEQCKRWDVLENLGCERVLFVGIDHSFFAKTEDFPGCKGNCIVFAANCFTQYSGRGNPDGSLLVYRLGVGDDIRLLSSAYPEFSKMIWPPPTWFACKGQGSKCRFDDVETESGSTSQEKADEETSGSIKSLSDGHAEGMLTDSSGESSSDDEKDEMQLDSPNQSSEADDSNGTAESEEEDEEEIQRSSSSEQCDVQPNFSDEAMNNDLHSSPLLTPEYEKNNTGTFKMNNEKNAEDLDSSTPNFHGQDFSTEKVSNNANSTHSTPTLVPLACINCSSTVKFEGVDIKAELLPTLETIWVKQGSLISEATVRNKKIRACALELLAKLVISLQNTTGRSLTDSQANDIKSAMFDLQRLGLKVDWLTPIVDKALKLQRNKALIESMMLLDKKKPQIEKEEKEFLARNAKVKQEIEDDMASLSAKVPFPEIIDLDDCLGGGLF</sequence>
<keyword evidence="4" id="KW-1185">Reference proteome</keyword>
<dbReference type="Gramene" id="AUR62028661-RA">
    <property type="protein sequence ID" value="AUR62028661-RA:cds"/>
    <property type="gene ID" value="AUR62028661"/>
</dbReference>
<evidence type="ECO:0000313" key="4">
    <source>
        <dbReference type="Proteomes" id="UP000596660"/>
    </source>
</evidence>
<evidence type="ECO:0000259" key="2">
    <source>
        <dbReference type="Pfam" id="PF03478"/>
    </source>
</evidence>
<evidence type="ECO:0000313" key="3">
    <source>
        <dbReference type="EnsemblPlants" id="AUR62028661-RA:cds"/>
    </source>
</evidence>
<protein>
    <recommendedName>
        <fullName evidence="2">KIB1-4 beta-propeller domain-containing protein</fullName>
    </recommendedName>
</protein>
<proteinExistence type="predicted"/>
<feature type="domain" description="KIB1-4 beta-propeller" evidence="2">
    <location>
        <begin position="34"/>
        <end position="214"/>
    </location>
</feature>
<feature type="compositionally biased region" description="Polar residues" evidence="1">
    <location>
        <begin position="847"/>
        <end position="862"/>
    </location>
</feature>
<dbReference type="InterPro" id="IPR005174">
    <property type="entry name" value="KIB1-4_b-propeller"/>
</dbReference>
<feature type="compositionally biased region" description="Polar residues" evidence="1">
    <location>
        <begin position="314"/>
        <end position="331"/>
    </location>
</feature>
<feature type="compositionally biased region" description="Polar residues" evidence="1">
    <location>
        <begin position="927"/>
        <end position="951"/>
    </location>
</feature>
<reference evidence="3" key="1">
    <citation type="journal article" date="2017" name="Nature">
        <title>The genome of Chenopodium quinoa.</title>
        <authorList>
            <person name="Jarvis D.E."/>
            <person name="Ho Y.S."/>
            <person name="Lightfoot D.J."/>
            <person name="Schmoeckel S.M."/>
            <person name="Li B."/>
            <person name="Borm T.J.A."/>
            <person name="Ohyanagi H."/>
            <person name="Mineta K."/>
            <person name="Michell C.T."/>
            <person name="Saber N."/>
            <person name="Kharbatia N.M."/>
            <person name="Rupper R.R."/>
            <person name="Sharp A.R."/>
            <person name="Dally N."/>
            <person name="Boughton B.A."/>
            <person name="Woo Y.H."/>
            <person name="Gao G."/>
            <person name="Schijlen E.G.W.M."/>
            <person name="Guo X."/>
            <person name="Momin A.A."/>
            <person name="Negrao S."/>
            <person name="Al-Babili S."/>
            <person name="Gehring C."/>
            <person name="Roessner U."/>
            <person name="Jung C."/>
            <person name="Murphy K."/>
            <person name="Arold S.T."/>
            <person name="Gojobori T."/>
            <person name="van der Linden C.G."/>
            <person name="van Loo E.N."/>
            <person name="Jellen E.N."/>
            <person name="Maughan P.J."/>
            <person name="Tester M."/>
        </authorList>
    </citation>
    <scope>NUCLEOTIDE SEQUENCE [LARGE SCALE GENOMIC DNA]</scope>
    <source>
        <strain evidence="3">cv. PI 614886</strain>
    </source>
</reference>
<dbReference type="PANTHER" id="PTHR47123">
    <property type="entry name" value="F-BOX PROTEIN SKIP23"/>
    <property type="match status" value="1"/>
</dbReference>
<dbReference type="PANTHER" id="PTHR47123:SF6">
    <property type="entry name" value="F-BOX PROTEIN SKIP23-LIKE ISOFORM X1"/>
    <property type="match status" value="1"/>
</dbReference>
<dbReference type="Proteomes" id="UP000596660">
    <property type="component" value="Unplaced"/>
</dbReference>
<name>A0A803MFR7_CHEQI</name>
<dbReference type="EnsemblPlants" id="AUR62028661-RA">
    <property type="protein sequence ID" value="AUR62028661-RA:cds"/>
    <property type="gene ID" value="AUR62028661"/>
</dbReference>
<accession>A0A803MFR7</accession>
<dbReference type="Pfam" id="PF03478">
    <property type="entry name" value="Beta-prop_KIB1-4"/>
    <property type="match status" value="2"/>
</dbReference>
<dbReference type="AlphaFoldDB" id="A0A803MFR7"/>
<feature type="region of interest" description="Disordered" evidence="1">
    <location>
        <begin position="795"/>
        <end position="951"/>
    </location>
</feature>